<name>A0A5C3F922_9BASI</name>
<dbReference type="GO" id="GO:0001729">
    <property type="term" value="F:ceramide kinase activity"/>
    <property type="evidence" value="ECO:0007669"/>
    <property type="project" value="TreeGrafter"/>
</dbReference>
<feature type="domain" description="DAGKc" evidence="1">
    <location>
        <begin position="1"/>
        <end position="167"/>
    </location>
</feature>
<dbReference type="Proteomes" id="UP000323386">
    <property type="component" value="Unassembled WGS sequence"/>
</dbReference>
<dbReference type="PANTHER" id="PTHR12358">
    <property type="entry name" value="SPHINGOSINE KINASE"/>
    <property type="match status" value="1"/>
</dbReference>
<dbReference type="InterPro" id="IPR016064">
    <property type="entry name" value="NAD/diacylglycerol_kinase_sf"/>
</dbReference>
<dbReference type="OrthoDB" id="336240at2759"/>
<gene>
    <name evidence="2" type="ORF">PSFLO_06420</name>
</gene>
<evidence type="ECO:0000259" key="1">
    <source>
        <dbReference type="PROSITE" id="PS50146"/>
    </source>
</evidence>
<protein>
    <recommendedName>
        <fullName evidence="1">DAGKc domain-containing protein</fullName>
    </recommendedName>
</protein>
<keyword evidence="3" id="KW-1185">Reference proteome</keyword>
<dbReference type="InterPro" id="IPR017438">
    <property type="entry name" value="ATP-NAD_kinase_N"/>
</dbReference>
<proteinExistence type="predicted"/>
<dbReference type="PANTHER" id="PTHR12358:SF111">
    <property type="entry name" value="CERAMIDE KINASE, ISOFORM A"/>
    <property type="match status" value="1"/>
</dbReference>
<dbReference type="InterPro" id="IPR050187">
    <property type="entry name" value="Lipid_Phosphate_FormReg"/>
</dbReference>
<accession>A0A5C3F922</accession>
<dbReference type="SUPFAM" id="SSF111331">
    <property type="entry name" value="NAD kinase/diacylglycerol kinase-like"/>
    <property type="match status" value="1"/>
</dbReference>
<organism evidence="2 3">
    <name type="scientific">Pseudozyma flocculosa</name>
    <dbReference type="NCBI Taxonomy" id="84751"/>
    <lineage>
        <taxon>Eukaryota</taxon>
        <taxon>Fungi</taxon>
        <taxon>Dikarya</taxon>
        <taxon>Basidiomycota</taxon>
        <taxon>Ustilaginomycotina</taxon>
        <taxon>Ustilaginomycetes</taxon>
        <taxon>Ustilaginales</taxon>
        <taxon>Ustilaginaceae</taxon>
        <taxon>Pseudozyma</taxon>
    </lineage>
</organism>
<dbReference type="EMBL" id="OOIP01000023">
    <property type="protein sequence ID" value="SPO40938.1"/>
    <property type="molecule type" value="Genomic_DNA"/>
</dbReference>
<dbReference type="PROSITE" id="PS50146">
    <property type="entry name" value="DAGK"/>
    <property type="match status" value="1"/>
</dbReference>
<dbReference type="Gene3D" id="3.40.50.10330">
    <property type="entry name" value="Probable inorganic polyphosphate/atp-NAD kinase, domain 1"/>
    <property type="match status" value="1"/>
</dbReference>
<evidence type="ECO:0000313" key="3">
    <source>
        <dbReference type="Proteomes" id="UP000323386"/>
    </source>
</evidence>
<dbReference type="InterPro" id="IPR001206">
    <property type="entry name" value="Diacylglycerol_kinase_cat_dom"/>
</dbReference>
<sequence length="421" mass="45611">MARTLHIVVNPHAGHCDSLTVLRDEVEPLLVHHGNSSLLDIVRHQTQAKDDGRRIGAKIRAQADSSSPPFDSLAAQHQVDVVVVGGDGTTNEIINGFFADDVLVTRSVPSASTLAPTLHLIPVPTGSANALYAACFPPSSAKEDQRRAQASSSSATPVEVSSPERILTHLVTSHALHAAILHDSETPEMRQSFPGTERFKKAFELNATRWTYGQLRLHPLLTTGLVSQYQPSSKTFETVSETVLQGPFVYLNALVTDRLEPHFVPAPFSSTFSTASAQRHRVSAVDKAARQLQRPPEAVDLVIIRPHRDPNVKDALDAASPGDRALIMERAQADFLATRLGGIIQAMYDGGKHVDLVYEDNQGTAAPIVEYLRTGGYSFDPAPEDERASLICLDGVTIPSQKSEVSVWGSATGRGRAYVWT</sequence>
<dbReference type="GO" id="GO:0016020">
    <property type="term" value="C:membrane"/>
    <property type="evidence" value="ECO:0007669"/>
    <property type="project" value="GOC"/>
</dbReference>
<dbReference type="GO" id="GO:0006672">
    <property type="term" value="P:ceramide metabolic process"/>
    <property type="evidence" value="ECO:0007669"/>
    <property type="project" value="TreeGrafter"/>
</dbReference>
<reference evidence="2 3" key="1">
    <citation type="submission" date="2018-03" db="EMBL/GenBank/DDBJ databases">
        <authorList>
            <person name="Guldener U."/>
        </authorList>
    </citation>
    <scope>NUCLEOTIDE SEQUENCE [LARGE SCALE GENOMIC DNA]</scope>
    <source>
        <strain evidence="2 3">DAOM196992</strain>
    </source>
</reference>
<dbReference type="AlphaFoldDB" id="A0A5C3F922"/>
<dbReference type="Pfam" id="PF00781">
    <property type="entry name" value="DAGK_cat"/>
    <property type="match status" value="1"/>
</dbReference>
<evidence type="ECO:0000313" key="2">
    <source>
        <dbReference type="EMBL" id="SPO40938.1"/>
    </source>
</evidence>